<dbReference type="OrthoDB" id="337884at2"/>
<dbReference type="Pfam" id="PF10387">
    <property type="entry name" value="DUF2442"/>
    <property type="match status" value="1"/>
</dbReference>
<feature type="region of interest" description="Disordered" evidence="1">
    <location>
        <begin position="1"/>
        <end position="26"/>
    </location>
</feature>
<dbReference type="AlphaFoldDB" id="A0A5J6N3L2"/>
<dbReference type="EMBL" id="CP042582">
    <property type="protein sequence ID" value="QEX21486.1"/>
    <property type="molecule type" value="Genomic_DNA"/>
</dbReference>
<evidence type="ECO:0000256" key="1">
    <source>
        <dbReference type="SAM" id="MobiDB-lite"/>
    </source>
</evidence>
<dbReference type="RefSeq" id="WP_151116048.1">
    <property type="nucleotide sequence ID" value="NZ_CP042582.1"/>
</dbReference>
<dbReference type="KEGG" id="hadh:FRZ61_14120"/>
<feature type="region of interest" description="Disordered" evidence="1">
    <location>
        <begin position="111"/>
        <end position="139"/>
    </location>
</feature>
<sequence>MARHDEFDRTDTRAAERRKSTPGAVSAAFDKKQGKIVVELSTGLTIAFRPGDAQGLEQATPTDLGEIEISPSGFGLHFPRIDADLYIPALLEGFFGSRRWMAARLGARGGKAKTEAKAEASRANGLLGGRPRKRNRELT</sequence>
<keyword evidence="3" id="KW-1185">Reference proteome</keyword>
<organism evidence="2 3">
    <name type="scientific">Hypericibacter adhaerens</name>
    <dbReference type="NCBI Taxonomy" id="2602016"/>
    <lineage>
        <taxon>Bacteria</taxon>
        <taxon>Pseudomonadati</taxon>
        <taxon>Pseudomonadota</taxon>
        <taxon>Alphaproteobacteria</taxon>
        <taxon>Rhodospirillales</taxon>
        <taxon>Dongiaceae</taxon>
        <taxon>Hypericibacter</taxon>
    </lineage>
</organism>
<proteinExistence type="predicted"/>
<accession>A0A5J6N3L2</accession>
<dbReference type="Proteomes" id="UP000325797">
    <property type="component" value="Chromosome"/>
</dbReference>
<reference evidence="2 3" key="1">
    <citation type="submission" date="2019-08" db="EMBL/GenBank/DDBJ databases">
        <title>Hyperibacter terrae gen. nov., sp. nov. and Hyperibacter viscosus sp. nov., two new members in the family Rhodospirillaceae isolated from the rhizosphere of Hypericum perforatum.</title>
        <authorList>
            <person name="Noviana Z."/>
        </authorList>
    </citation>
    <scope>NUCLEOTIDE SEQUENCE [LARGE SCALE GENOMIC DNA]</scope>
    <source>
        <strain evidence="2 3">R5959</strain>
    </source>
</reference>
<dbReference type="InterPro" id="IPR018841">
    <property type="entry name" value="DUF2442"/>
</dbReference>
<gene>
    <name evidence="2" type="ORF">FRZ61_14120</name>
</gene>
<evidence type="ECO:0000313" key="3">
    <source>
        <dbReference type="Proteomes" id="UP000325797"/>
    </source>
</evidence>
<evidence type="ECO:0008006" key="4">
    <source>
        <dbReference type="Google" id="ProtNLM"/>
    </source>
</evidence>
<feature type="compositionally biased region" description="Basic residues" evidence="1">
    <location>
        <begin position="130"/>
        <end position="139"/>
    </location>
</feature>
<name>A0A5J6N3L2_9PROT</name>
<evidence type="ECO:0000313" key="2">
    <source>
        <dbReference type="EMBL" id="QEX21486.1"/>
    </source>
</evidence>
<feature type="compositionally biased region" description="Basic and acidic residues" evidence="1">
    <location>
        <begin position="1"/>
        <end position="19"/>
    </location>
</feature>
<protein>
    <recommendedName>
        <fullName evidence="4">DUF2442 domain-containing protein</fullName>
    </recommendedName>
</protein>
<dbReference type="Gene3D" id="3.30.2020.40">
    <property type="entry name" value="Uncharacterised protein PF10387, DUF2442"/>
    <property type="match status" value="1"/>
</dbReference>